<evidence type="ECO:0000313" key="2">
    <source>
        <dbReference type="Proteomes" id="UP001174934"/>
    </source>
</evidence>
<accession>A0AA39XL57</accession>
<dbReference type="AlphaFoldDB" id="A0AA39XL57"/>
<dbReference type="Proteomes" id="UP001174934">
    <property type="component" value="Unassembled WGS sequence"/>
</dbReference>
<gene>
    <name evidence="1" type="ORF">B0T17DRAFT_595600</name>
</gene>
<keyword evidence="2" id="KW-1185">Reference proteome</keyword>
<protein>
    <submittedName>
        <fullName evidence="1">Uncharacterized protein</fullName>
    </submittedName>
</protein>
<sequence length="177" mass="19561">MIHKMSKMSKMFNWTKVVSRPALYRDDWECYFEAETGRQQKPTCGGRVSASREQWIAMTAIGGQCRGRYNAAKIARPRPLSRDSTTSVKMSISNRRKAWTILSSPVRAGIPNIRAPRRVVTIQAIPSSAGESAMEQAGGGSTEFDANLSFGGGSRLVRRNRRCARLAAPPENRGLVC</sequence>
<name>A0AA39XL57_9PEZI</name>
<evidence type="ECO:0000313" key="1">
    <source>
        <dbReference type="EMBL" id="KAK0636029.1"/>
    </source>
</evidence>
<proteinExistence type="predicted"/>
<dbReference type="EMBL" id="JAULSR010000001">
    <property type="protein sequence ID" value="KAK0636029.1"/>
    <property type="molecule type" value="Genomic_DNA"/>
</dbReference>
<comment type="caution">
    <text evidence="1">The sequence shown here is derived from an EMBL/GenBank/DDBJ whole genome shotgun (WGS) entry which is preliminary data.</text>
</comment>
<reference evidence="1" key="1">
    <citation type="submission" date="2023-06" db="EMBL/GenBank/DDBJ databases">
        <title>Genome-scale phylogeny and comparative genomics of the fungal order Sordariales.</title>
        <authorList>
            <consortium name="Lawrence Berkeley National Laboratory"/>
            <person name="Hensen N."/>
            <person name="Bonometti L."/>
            <person name="Westerberg I."/>
            <person name="Brannstrom I.O."/>
            <person name="Guillou S."/>
            <person name="Cros-Aarteil S."/>
            <person name="Calhoun S."/>
            <person name="Haridas S."/>
            <person name="Kuo A."/>
            <person name="Mondo S."/>
            <person name="Pangilinan J."/>
            <person name="Riley R."/>
            <person name="LaButti K."/>
            <person name="Andreopoulos B."/>
            <person name="Lipzen A."/>
            <person name="Chen C."/>
            <person name="Yanf M."/>
            <person name="Daum C."/>
            <person name="Ng V."/>
            <person name="Clum A."/>
            <person name="Steindorff A."/>
            <person name="Ohm R."/>
            <person name="Martin F."/>
            <person name="Silar P."/>
            <person name="Natvig D."/>
            <person name="Lalanne C."/>
            <person name="Gautier V."/>
            <person name="Ament-velasquez S.L."/>
            <person name="Kruys A."/>
            <person name="Hutchinson M.I."/>
            <person name="Powell A.J."/>
            <person name="Barry K."/>
            <person name="Miller A.N."/>
            <person name="Grigoriev I.V."/>
            <person name="Debuchy R."/>
            <person name="Gladieux P."/>
            <person name="Thoren M.H."/>
            <person name="Johannesson H."/>
        </authorList>
    </citation>
    <scope>NUCLEOTIDE SEQUENCE</scope>
    <source>
        <strain evidence="1">SMH3391-2</strain>
    </source>
</reference>
<organism evidence="1 2">
    <name type="scientific">Bombardia bombarda</name>
    <dbReference type="NCBI Taxonomy" id="252184"/>
    <lineage>
        <taxon>Eukaryota</taxon>
        <taxon>Fungi</taxon>
        <taxon>Dikarya</taxon>
        <taxon>Ascomycota</taxon>
        <taxon>Pezizomycotina</taxon>
        <taxon>Sordariomycetes</taxon>
        <taxon>Sordariomycetidae</taxon>
        <taxon>Sordariales</taxon>
        <taxon>Lasiosphaeriaceae</taxon>
        <taxon>Bombardia</taxon>
    </lineage>
</organism>